<dbReference type="AlphaFoldDB" id="A0A0A9DZY9"/>
<organism evidence="1">
    <name type="scientific">Arundo donax</name>
    <name type="common">Giant reed</name>
    <name type="synonym">Donax arundinaceus</name>
    <dbReference type="NCBI Taxonomy" id="35708"/>
    <lineage>
        <taxon>Eukaryota</taxon>
        <taxon>Viridiplantae</taxon>
        <taxon>Streptophyta</taxon>
        <taxon>Embryophyta</taxon>
        <taxon>Tracheophyta</taxon>
        <taxon>Spermatophyta</taxon>
        <taxon>Magnoliopsida</taxon>
        <taxon>Liliopsida</taxon>
        <taxon>Poales</taxon>
        <taxon>Poaceae</taxon>
        <taxon>PACMAD clade</taxon>
        <taxon>Arundinoideae</taxon>
        <taxon>Arundineae</taxon>
        <taxon>Arundo</taxon>
    </lineage>
</organism>
<proteinExistence type="predicted"/>
<sequence>MQCLFLSMLKLKRTPKNQVGAMHILCSIQRLLQLSKCCWMDPADGSIERCIPVESCTCF</sequence>
<reference evidence="1" key="2">
    <citation type="journal article" date="2015" name="Data Brief">
        <title>Shoot transcriptome of the giant reed, Arundo donax.</title>
        <authorList>
            <person name="Barrero R.A."/>
            <person name="Guerrero F.D."/>
            <person name="Moolhuijzen P."/>
            <person name="Goolsby J.A."/>
            <person name="Tidwell J."/>
            <person name="Bellgard S.E."/>
            <person name="Bellgard M.I."/>
        </authorList>
    </citation>
    <scope>NUCLEOTIDE SEQUENCE</scope>
    <source>
        <tissue evidence="1">Shoot tissue taken approximately 20 cm above the soil surface</tissue>
    </source>
</reference>
<evidence type="ECO:0000313" key="1">
    <source>
        <dbReference type="EMBL" id="JAD93366.1"/>
    </source>
</evidence>
<protein>
    <submittedName>
        <fullName evidence="1">Uncharacterized protein</fullName>
    </submittedName>
</protein>
<accession>A0A0A9DZY9</accession>
<reference evidence="1" key="1">
    <citation type="submission" date="2014-09" db="EMBL/GenBank/DDBJ databases">
        <authorList>
            <person name="Magalhaes I.L.F."/>
            <person name="Oliveira U."/>
            <person name="Santos F.R."/>
            <person name="Vidigal T.H.D.A."/>
            <person name="Brescovit A.D."/>
            <person name="Santos A.J."/>
        </authorList>
    </citation>
    <scope>NUCLEOTIDE SEQUENCE</scope>
    <source>
        <tissue evidence="1">Shoot tissue taken approximately 20 cm above the soil surface</tissue>
    </source>
</reference>
<name>A0A0A9DZY9_ARUDO</name>
<dbReference type="EMBL" id="GBRH01204529">
    <property type="protein sequence ID" value="JAD93366.1"/>
    <property type="molecule type" value="Transcribed_RNA"/>
</dbReference>